<evidence type="ECO:0000256" key="5">
    <source>
        <dbReference type="ARBA" id="ARBA00023136"/>
    </source>
</evidence>
<proteinExistence type="inferred from homology"/>
<dbReference type="Pfam" id="PF01594">
    <property type="entry name" value="AI-2E_transport"/>
    <property type="match status" value="1"/>
</dbReference>
<feature type="transmembrane region" description="Helical" evidence="6">
    <location>
        <begin position="320"/>
        <end position="351"/>
    </location>
</feature>
<comment type="caution">
    <text evidence="7">The sequence shown here is derived from an EMBL/GenBank/DDBJ whole genome shotgun (WGS) entry which is preliminary data.</text>
</comment>
<dbReference type="PANTHER" id="PTHR21716:SF68">
    <property type="entry name" value="TRANSPORT PROTEIN YTVI-RELATED"/>
    <property type="match status" value="1"/>
</dbReference>
<feature type="transmembrane region" description="Helical" evidence="6">
    <location>
        <begin position="12"/>
        <end position="31"/>
    </location>
</feature>
<evidence type="ECO:0000313" key="8">
    <source>
        <dbReference type="Proteomes" id="UP000784880"/>
    </source>
</evidence>
<evidence type="ECO:0000256" key="1">
    <source>
        <dbReference type="ARBA" id="ARBA00004141"/>
    </source>
</evidence>
<dbReference type="Proteomes" id="UP000784880">
    <property type="component" value="Unassembled WGS sequence"/>
</dbReference>
<dbReference type="InterPro" id="IPR002549">
    <property type="entry name" value="AI-2E-like"/>
</dbReference>
<evidence type="ECO:0000256" key="2">
    <source>
        <dbReference type="ARBA" id="ARBA00009773"/>
    </source>
</evidence>
<protein>
    <submittedName>
        <fullName evidence="7">Sporulation integral membrane protein YtvI</fullName>
    </submittedName>
</protein>
<dbReference type="RefSeq" id="WP_217067097.1">
    <property type="nucleotide sequence ID" value="NZ_JAHQCS010000117.1"/>
</dbReference>
<evidence type="ECO:0000256" key="6">
    <source>
        <dbReference type="SAM" id="Phobius"/>
    </source>
</evidence>
<keyword evidence="8" id="KW-1185">Reference proteome</keyword>
<feature type="transmembrane region" description="Helical" evidence="6">
    <location>
        <begin position="224"/>
        <end position="249"/>
    </location>
</feature>
<dbReference type="EMBL" id="JAHQCS010000117">
    <property type="protein sequence ID" value="MBU9712922.1"/>
    <property type="molecule type" value="Genomic_DNA"/>
</dbReference>
<accession>A0ABS6JGW1</accession>
<dbReference type="InterPro" id="IPR014227">
    <property type="entry name" value="YtvI-like"/>
</dbReference>
<feature type="transmembrane region" description="Helical" evidence="6">
    <location>
        <begin position="169"/>
        <end position="190"/>
    </location>
</feature>
<organism evidence="7 8">
    <name type="scientific">Evansella tamaricis</name>
    <dbReference type="NCBI Taxonomy" id="2069301"/>
    <lineage>
        <taxon>Bacteria</taxon>
        <taxon>Bacillati</taxon>
        <taxon>Bacillota</taxon>
        <taxon>Bacilli</taxon>
        <taxon>Bacillales</taxon>
        <taxon>Bacillaceae</taxon>
        <taxon>Evansella</taxon>
    </lineage>
</organism>
<name>A0ABS6JGW1_9BACI</name>
<dbReference type="PANTHER" id="PTHR21716">
    <property type="entry name" value="TRANSMEMBRANE PROTEIN"/>
    <property type="match status" value="1"/>
</dbReference>
<comment type="similarity">
    <text evidence="2">Belongs to the autoinducer-2 exporter (AI-2E) (TC 2.A.86) family.</text>
</comment>
<feature type="transmembrane region" description="Helical" evidence="6">
    <location>
        <begin position="255"/>
        <end position="282"/>
    </location>
</feature>
<evidence type="ECO:0000256" key="4">
    <source>
        <dbReference type="ARBA" id="ARBA00022989"/>
    </source>
</evidence>
<keyword evidence="5 6" id="KW-0472">Membrane</keyword>
<keyword evidence="4 6" id="KW-1133">Transmembrane helix</keyword>
<feature type="transmembrane region" description="Helical" evidence="6">
    <location>
        <begin position="37"/>
        <end position="54"/>
    </location>
</feature>
<keyword evidence="3 6" id="KW-0812">Transmembrane</keyword>
<sequence length="372" mass="42161">MKNNLSYQRLIRFLIVLFWLSFIITISYILIIYLYPFFIGLIISFLFIPAVNFIENNLGWRRTSAVFFVIFSFIILFLAAISLLVAEIVAGLTYLTKELPHYIQDGFDKLHQWFDTVILPFYERILSLTSQLNTEQQTTIHQSLENLLQTGSVHLGTIIQNTLNSFTDLLLALPNAVTVLFFALLGAFFITKDWPVMIQWLEQRIPKRIKIVANRMTYQWKQAIMGYVFAQITLVSITGIIVYIGLLFIGVDYAITTALLIAIVDLLPYLGTGLIFVPWIFYAFVSGHWTLSIGLSILYAVVIVQRQLAEPKVMSKHMGIPALALLVSLFACYQFFGVVGLLLGPAVLIFIQSIIKAGVIEELVGYVKGVPR</sequence>
<reference evidence="7 8" key="1">
    <citation type="submission" date="2021-06" db="EMBL/GenBank/DDBJ databases">
        <title>Bacillus sp. RD4P76, an endophyte from a halophyte.</title>
        <authorList>
            <person name="Sun J.-Q."/>
        </authorList>
    </citation>
    <scope>NUCLEOTIDE SEQUENCE [LARGE SCALE GENOMIC DNA]</scope>
    <source>
        <strain evidence="7 8">CGMCC 1.15917</strain>
    </source>
</reference>
<feature type="transmembrane region" description="Helical" evidence="6">
    <location>
        <begin position="289"/>
        <end position="308"/>
    </location>
</feature>
<gene>
    <name evidence="7" type="primary">ytvI</name>
    <name evidence="7" type="ORF">KS419_14420</name>
</gene>
<evidence type="ECO:0000313" key="7">
    <source>
        <dbReference type="EMBL" id="MBU9712922.1"/>
    </source>
</evidence>
<comment type="subcellular location">
    <subcellularLocation>
        <location evidence="1">Membrane</location>
        <topology evidence="1">Multi-pass membrane protein</topology>
    </subcellularLocation>
</comment>
<evidence type="ECO:0000256" key="3">
    <source>
        <dbReference type="ARBA" id="ARBA00022692"/>
    </source>
</evidence>
<dbReference type="NCBIfam" id="TIGR02872">
    <property type="entry name" value="spore_ytvI"/>
    <property type="match status" value="1"/>
</dbReference>
<feature type="transmembrane region" description="Helical" evidence="6">
    <location>
        <begin position="66"/>
        <end position="90"/>
    </location>
</feature>